<accession>A0A6F9DS59</accession>
<keyword evidence="8" id="KW-0325">Glycoprotein</keyword>
<keyword evidence="4 10" id="KW-1133">Transmembrane helix</keyword>
<keyword evidence="3 10" id="KW-0812">Transmembrane</keyword>
<evidence type="ECO:0000256" key="1">
    <source>
        <dbReference type="ARBA" id="ARBA00004651"/>
    </source>
</evidence>
<organism evidence="12">
    <name type="scientific">Phallusia mammillata</name>
    <dbReference type="NCBI Taxonomy" id="59560"/>
    <lineage>
        <taxon>Eukaryota</taxon>
        <taxon>Metazoa</taxon>
        <taxon>Chordata</taxon>
        <taxon>Tunicata</taxon>
        <taxon>Ascidiacea</taxon>
        <taxon>Phlebobranchia</taxon>
        <taxon>Ascidiidae</taxon>
        <taxon>Phallusia</taxon>
    </lineage>
</organism>
<evidence type="ECO:0000256" key="9">
    <source>
        <dbReference type="ARBA" id="ARBA00023224"/>
    </source>
</evidence>
<evidence type="ECO:0000259" key="11">
    <source>
        <dbReference type="PROSITE" id="PS50262"/>
    </source>
</evidence>
<keyword evidence="2" id="KW-1003">Cell membrane</keyword>
<name>A0A6F9DS59_9ASCI</name>
<feature type="transmembrane region" description="Helical" evidence="10">
    <location>
        <begin position="158"/>
        <end position="183"/>
    </location>
</feature>
<evidence type="ECO:0000256" key="6">
    <source>
        <dbReference type="ARBA" id="ARBA00023136"/>
    </source>
</evidence>
<evidence type="ECO:0000256" key="5">
    <source>
        <dbReference type="ARBA" id="ARBA00023040"/>
    </source>
</evidence>
<dbReference type="PANTHER" id="PTHR24246:SF27">
    <property type="entry name" value="ADENOSINE RECEPTOR, ISOFORM A"/>
    <property type="match status" value="1"/>
</dbReference>
<keyword evidence="9" id="KW-0807">Transducer</keyword>
<protein>
    <submittedName>
        <fullName evidence="12">Relaxin receptor 2</fullName>
    </submittedName>
</protein>
<evidence type="ECO:0000256" key="7">
    <source>
        <dbReference type="ARBA" id="ARBA00023170"/>
    </source>
</evidence>
<feature type="transmembrane region" description="Helical" evidence="10">
    <location>
        <begin position="216"/>
        <end position="240"/>
    </location>
</feature>
<dbReference type="AlphaFoldDB" id="A0A6F9DS59"/>
<dbReference type="PROSITE" id="PS50262">
    <property type="entry name" value="G_PROTEIN_RECEP_F1_2"/>
    <property type="match status" value="1"/>
</dbReference>
<dbReference type="GO" id="GO:0004930">
    <property type="term" value="F:G protein-coupled receptor activity"/>
    <property type="evidence" value="ECO:0007669"/>
    <property type="project" value="UniProtKB-KW"/>
</dbReference>
<dbReference type="InterPro" id="IPR017452">
    <property type="entry name" value="GPCR_Rhodpsn_7TM"/>
</dbReference>
<feature type="transmembrane region" description="Helical" evidence="10">
    <location>
        <begin position="21"/>
        <end position="43"/>
    </location>
</feature>
<evidence type="ECO:0000256" key="3">
    <source>
        <dbReference type="ARBA" id="ARBA00022692"/>
    </source>
</evidence>
<dbReference type="GO" id="GO:0005886">
    <property type="term" value="C:plasma membrane"/>
    <property type="evidence" value="ECO:0007669"/>
    <property type="project" value="UniProtKB-SubCell"/>
</dbReference>
<evidence type="ECO:0000256" key="10">
    <source>
        <dbReference type="SAM" id="Phobius"/>
    </source>
</evidence>
<dbReference type="PANTHER" id="PTHR24246">
    <property type="entry name" value="OLFACTORY RECEPTOR AND ADENOSINE RECEPTOR"/>
    <property type="match status" value="1"/>
</dbReference>
<feature type="transmembrane region" description="Helical" evidence="10">
    <location>
        <begin position="104"/>
        <end position="127"/>
    </location>
</feature>
<evidence type="ECO:0000256" key="2">
    <source>
        <dbReference type="ARBA" id="ARBA00022475"/>
    </source>
</evidence>
<dbReference type="PRINTS" id="PR00237">
    <property type="entry name" value="GPCRRHODOPSN"/>
</dbReference>
<comment type="subcellular location">
    <subcellularLocation>
        <location evidence="1">Cell membrane</location>
        <topology evidence="1">Multi-pass membrane protein</topology>
    </subcellularLocation>
</comment>
<evidence type="ECO:0000313" key="12">
    <source>
        <dbReference type="EMBL" id="CAB3265838.1"/>
    </source>
</evidence>
<feature type="domain" description="G-protein coupled receptors family 1 profile" evidence="11">
    <location>
        <begin position="1"/>
        <end position="272"/>
    </location>
</feature>
<dbReference type="EMBL" id="LR789976">
    <property type="protein sequence ID" value="CAB3265838.1"/>
    <property type="molecule type" value="mRNA"/>
</dbReference>
<gene>
    <name evidence="12" type="primary">Rxfp2-001</name>
</gene>
<keyword evidence="5" id="KW-0297">G-protein coupled receptor</keyword>
<evidence type="ECO:0000256" key="8">
    <source>
        <dbReference type="ARBA" id="ARBA00023180"/>
    </source>
</evidence>
<reference evidence="12" key="1">
    <citation type="submission" date="2020-04" db="EMBL/GenBank/DDBJ databases">
        <authorList>
            <person name="Neveu A P."/>
        </authorList>
    </citation>
    <scope>NUCLEOTIDE SEQUENCE</scope>
    <source>
        <tissue evidence="12">Whole embryo</tissue>
    </source>
</reference>
<dbReference type="CDD" id="cd00637">
    <property type="entry name" value="7tm_classA_rhodopsin-like"/>
    <property type="match status" value="1"/>
</dbReference>
<sequence length="320" mass="36270">MVVLKKLGLRQSFNKMKFSLAVADFLTGVQLLVVSIYNFSWSMNVSSMELDQRQLLLTGTPEATVGGILLLLTFTSSLYHLVYMGGQRLYSMRWPVSYRFQSSLHIYVGLAVVWLLALTSSTVPAWFPDCMVYTYQHTIFLFYITNTYYSGQSGNFNVLIAMMICFVVVPYIIMTCSAFVTLYSVRDNMKKSKELKHVGSANQKGRKINKLENQMCITVALMQLGFTITMIPLVVFNALFYGNSLTCDTGSLPFLFCFYLSMSNSLVNMTVYSFRNKAFAKKAKETLAMLICCARKEDKYLQASNTSRNTTATQVQYTVK</sequence>
<proteinExistence type="evidence at transcript level"/>
<dbReference type="InterPro" id="IPR000276">
    <property type="entry name" value="GPCR_Rhodpsn"/>
</dbReference>
<feature type="transmembrane region" description="Helical" evidence="10">
    <location>
        <begin position="252"/>
        <end position="274"/>
    </location>
</feature>
<dbReference type="Pfam" id="PF00001">
    <property type="entry name" value="7tm_1"/>
    <property type="match status" value="1"/>
</dbReference>
<feature type="transmembrane region" description="Helical" evidence="10">
    <location>
        <begin position="63"/>
        <end position="83"/>
    </location>
</feature>
<dbReference type="SUPFAM" id="SSF81321">
    <property type="entry name" value="Family A G protein-coupled receptor-like"/>
    <property type="match status" value="1"/>
</dbReference>
<evidence type="ECO:0000256" key="4">
    <source>
        <dbReference type="ARBA" id="ARBA00022989"/>
    </source>
</evidence>
<keyword evidence="7 12" id="KW-0675">Receptor</keyword>
<dbReference type="Gene3D" id="1.20.1070.10">
    <property type="entry name" value="Rhodopsin 7-helix transmembrane proteins"/>
    <property type="match status" value="1"/>
</dbReference>
<keyword evidence="6 10" id="KW-0472">Membrane</keyword>